<proteinExistence type="predicted"/>
<reference evidence="2" key="2">
    <citation type="submission" date="2025-09" db="UniProtKB">
        <authorList>
            <consortium name="Ensembl"/>
        </authorList>
    </citation>
    <scope>IDENTIFICATION</scope>
</reference>
<feature type="signal peptide" evidence="1">
    <location>
        <begin position="1"/>
        <end position="18"/>
    </location>
</feature>
<keyword evidence="3" id="KW-1185">Reference proteome</keyword>
<evidence type="ECO:0000313" key="2">
    <source>
        <dbReference type="Ensembl" id="ENSCWAP00000004327.1"/>
    </source>
</evidence>
<gene>
    <name evidence="2" type="primary">SDHD</name>
</gene>
<dbReference type="GeneTree" id="ENSGT00390000010003"/>
<protein>
    <submittedName>
        <fullName evidence="2">Succinate dehydrogenase complex subunit D</fullName>
    </submittedName>
</protein>
<dbReference type="Ensembl" id="ENSCWAT00000004690.1">
    <property type="protein sequence ID" value="ENSCWAP00000004327.1"/>
    <property type="gene ID" value="ENSCWAG00000003372.1"/>
</dbReference>
<evidence type="ECO:0000256" key="1">
    <source>
        <dbReference type="SAM" id="SignalP"/>
    </source>
</evidence>
<sequence length="86" mass="9693">MATLWRLGVLFGARGGGALVLRTPVVRPAHVSAFLQDRPTLGWCGVQYIHLSPSHQWALDKSLLTMFEGTHCRKLPRQAFWHSRLS</sequence>
<accession>A0A8C3W0J7</accession>
<keyword evidence="1" id="KW-0732">Signal</keyword>
<evidence type="ECO:0000313" key="3">
    <source>
        <dbReference type="Proteomes" id="UP000694540"/>
    </source>
</evidence>
<name>A0A8C3W0J7_9CETA</name>
<dbReference type="AlphaFoldDB" id="A0A8C3W0J7"/>
<organism evidence="2 3">
    <name type="scientific">Catagonus wagneri</name>
    <name type="common">Chacoan peccary</name>
    <dbReference type="NCBI Taxonomy" id="51154"/>
    <lineage>
        <taxon>Eukaryota</taxon>
        <taxon>Metazoa</taxon>
        <taxon>Chordata</taxon>
        <taxon>Craniata</taxon>
        <taxon>Vertebrata</taxon>
        <taxon>Euteleostomi</taxon>
        <taxon>Mammalia</taxon>
        <taxon>Eutheria</taxon>
        <taxon>Laurasiatheria</taxon>
        <taxon>Artiodactyla</taxon>
        <taxon>Suina</taxon>
        <taxon>Tayassuidae</taxon>
        <taxon>Catagonus</taxon>
    </lineage>
</organism>
<dbReference type="Proteomes" id="UP000694540">
    <property type="component" value="Unplaced"/>
</dbReference>
<reference evidence="2" key="1">
    <citation type="submission" date="2025-08" db="UniProtKB">
        <authorList>
            <consortium name="Ensembl"/>
        </authorList>
    </citation>
    <scope>IDENTIFICATION</scope>
</reference>
<feature type="chain" id="PRO_5034497313" evidence="1">
    <location>
        <begin position="19"/>
        <end position="86"/>
    </location>
</feature>